<feature type="domain" description="Transposase IS204/IS1001/IS1096/IS1165 helix-turn-helix" evidence="1">
    <location>
        <begin position="91"/>
        <end position="141"/>
    </location>
</feature>
<sequence length="166" mass="19124">MTINYDFIRNLIGLQGIKVVYSNVNNGIFKVFATSVFNIAICLDCGRITYTVHDKKFQAYKRLLIWGMDIVIALEKKRYVCSCNPKHPFDESFSFIRKYGRYTTTYENYIFTLTHKNTVKNVSNIIGNSGATCQRIYNHYAKAKAYLAGCKPEPLRFLGIDDIAFK</sequence>
<dbReference type="InterPro" id="IPR032877">
    <property type="entry name" value="Transposase_HTH"/>
</dbReference>
<dbReference type="Proteomes" id="UP000184465">
    <property type="component" value="Unassembled WGS sequence"/>
</dbReference>
<reference evidence="3" key="1">
    <citation type="submission" date="2016-11" db="EMBL/GenBank/DDBJ databases">
        <authorList>
            <person name="Varghese N."/>
            <person name="Submissions S."/>
        </authorList>
    </citation>
    <scope>NUCLEOTIDE SEQUENCE [LARGE SCALE GENOMIC DNA]</scope>
    <source>
        <strain evidence="3">DSM 15212 / CIP 107654 / DViRD3</strain>
    </source>
</reference>
<dbReference type="OrthoDB" id="2110692at2"/>
<dbReference type="RefSeq" id="WP_073150743.1">
    <property type="nucleotide sequence ID" value="NZ_FRAG01000034.1"/>
</dbReference>
<keyword evidence="3" id="KW-1185">Reference proteome</keyword>
<evidence type="ECO:0000313" key="2">
    <source>
        <dbReference type="EMBL" id="SHK19526.1"/>
    </source>
</evidence>
<dbReference type="STRING" id="1121301.SAMN02745912_02579"/>
<evidence type="ECO:0000259" key="1">
    <source>
        <dbReference type="Pfam" id="PF13542"/>
    </source>
</evidence>
<organism evidence="2 3">
    <name type="scientific">Paramaledivibacter caminithermalis (strain DSM 15212 / CIP 107654 / DViRD3)</name>
    <name type="common">Clostridium caminithermale</name>
    <dbReference type="NCBI Taxonomy" id="1121301"/>
    <lineage>
        <taxon>Bacteria</taxon>
        <taxon>Bacillati</taxon>
        <taxon>Bacillota</taxon>
        <taxon>Clostridia</taxon>
        <taxon>Peptostreptococcales</taxon>
        <taxon>Caminicellaceae</taxon>
        <taxon>Paramaledivibacter</taxon>
    </lineage>
</organism>
<name>A0A1M6QH37_PARC5</name>
<accession>A0A1M6QH37</accession>
<protein>
    <submittedName>
        <fullName evidence="2">Helix-turn-helix domain of transposase family ISL3</fullName>
    </submittedName>
</protein>
<evidence type="ECO:0000313" key="3">
    <source>
        <dbReference type="Proteomes" id="UP000184465"/>
    </source>
</evidence>
<proteinExistence type="predicted"/>
<dbReference type="EMBL" id="FRAG01000034">
    <property type="protein sequence ID" value="SHK19526.1"/>
    <property type="molecule type" value="Genomic_DNA"/>
</dbReference>
<dbReference type="AlphaFoldDB" id="A0A1M6QH37"/>
<gene>
    <name evidence="2" type="ORF">SAMN02745912_02579</name>
</gene>
<dbReference type="Pfam" id="PF13542">
    <property type="entry name" value="HTH_Tnp_ISL3"/>
    <property type="match status" value="1"/>
</dbReference>